<evidence type="ECO:0000313" key="2">
    <source>
        <dbReference type="EMBL" id="EGG03388.1"/>
    </source>
</evidence>
<accession>F4RVN5</accession>
<dbReference type="GeneID" id="18923681"/>
<dbReference type="RefSeq" id="XP_007413182.1">
    <property type="nucleotide sequence ID" value="XM_007413120.1"/>
</dbReference>
<dbReference type="HOGENOM" id="CLU_1086178_0_0_1"/>
<proteinExistence type="predicted"/>
<dbReference type="InParanoid" id="F4RVN5"/>
<reference evidence="3" key="1">
    <citation type="journal article" date="2011" name="Proc. Natl. Acad. Sci. U.S.A.">
        <title>Obligate biotrophy features unraveled by the genomic analysis of rust fungi.</title>
        <authorList>
            <person name="Duplessis S."/>
            <person name="Cuomo C.A."/>
            <person name="Lin Y.-C."/>
            <person name="Aerts A."/>
            <person name="Tisserant E."/>
            <person name="Veneault-Fourrey C."/>
            <person name="Joly D.L."/>
            <person name="Hacquard S."/>
            <person name="Amselem J."/>
            <person name="Cantarel B.L."/>
            <person name="Chiu R."/>
            <person name="Coutinho P.M."/>
            <person name="Feau N."/>
            <person name="Field M."/>
            <person name="Frey P."/>
            <person name="Gelhaye E."/>
            <person name="Goldberg J."/>
            <person name="Grabherr M.G."/>
            <person name="Kodira C.D."/>
            <person name="Kohler A."/>
            <person name="Kuees U."/>
            <person name="Lindquist E.A."/>
            <person name="Lucas S.M."/>
            <person name="Mago R."/>
            <person name="Mauceli E."/>
            <person name="Morin E."/>
            <person name="Murat C."/>
            <person name="Pangilinan J.L."/>
            <person name="Park R."/>
            <person name="Pearson M."/>
            <person name="Quesneville H."/>
            <person name="Rouhier N."/>
            <person name="Sakthikumar S."/>
            <person name="Salamov A.A."/>
            <person name="Schmutz J."/>
            <person name="Selles B."/>
            <person name="Shapiro H."/>
            <person name="Tanguay P."/>
            <person name="Tuskan G.A."/>
            <person name="Henrissat B."/>
            <person name="Van de Peer Y."/>
            <person name="Rouze P."/>
            <person name="Ellis J.G."/>
            <person name="Dodds P.N."/>
            <person name="Schein J.E."/>
            <person name="Zhong S."/>
            <person name="Hamelin R.C."/>
            <person name="Grigoriev I.V."/>
            <person name="Szabo L.J."/>
            <person name="Martin F."/>
        </authorList>
    </citation>
    <scope>NUCLEOTIDE SEQUENCE [LARGE SCALE GENOMIC DNA]</scope>
    <source>
        <strain evidence="3">98AG31 / pathotype 3-4-7</strain>
    </source>
</reference>
<feature type="region of interest" description="Disordered" evidence="1">
    <location>
        <begin position="1"/>
        <end position="160"/>
    </location>
</feature>
<gene>
    <name evidence="2" type="ORF">MELLADRAFT_109187</name>
</gene>
<keyword evidence="3" id="KW-1185">Reference proteome</keyword>
<dbReference type="KEGG" id="mlr:MELLADRAFT_109187"/>
<dbReference type="AlphaFoldDB" id="F4RVN5"/>
<dbReference type="EMBL" id="GL883124">
    <property type="protein sequence ID" value="EGG03388.1"/>
    <property type="molecule type" value="Genomic_DNA"/>
</dbReference>
<name>F4RVN5_MELLP</name>
<organism evidence="3">
    <name type="scientific">Melampsora larici-populina (strain 98AG31 / pathotype 3-4-7)</name>
    <name type="common">Poplar leaf rust fungus</name>
    <dbReference type="NCBI Taxonomy" id="747676"/>
    <lineage>
        <taxon>Eukaryota</taxon>
        <taxon>Fungi</taxon>
        <taxon>Dikarya</taxon>
        <taxon>Basidiomycota</taxon>
        <taxon>Pucciniomycotina</taxon>
        <taxon>Pucciniomycetes</taxon>
        <taxon>Pucciniales</taxon>
        <taxon>Melampsoraceae</taxon>
        <taxon>Melampsora</taxon>
    </lineage>
</organism>
<feature type="compositionally biased region" description="Basic residues" evidence="1">
    <location>
        <begin position="144"/>
        <end position="154"/>
    </location>
</feature>
<feature type="compositionally biased region" description="Polar residues" evidence="1">
    <location>
        <begin position="44"/>
        <end position="57"/>
    </location>
</feature>
<protein>
    <submittedName>
        <fullName evidence="2">Uncharacterized protein</fullName>
    </submittedName>
</protein>
<dbReference type="VEuPathDB" id="FungiDB:MELLADRAFT_109187"/>
<feature type="compositionally biased region" description="Basic and acidic residues" evidence="1">
    <location>
        <begin position="7"/>
        <end position="21"/>
    </location>
</feature>
<feature type="compositionally biased region" description="Polar residues" evidence="1">
    <location>
        <begin position="81"/>
        <end position="94"/>
    </location>
</feature>
<dbReference type="Proteomes" id="UP000001072">
    <property type="component" value="Unassembled WGS sequence"/>
</dbReference>
<sequence length="256" mass="28583">MVVGITEDTHSDTTDGHDHPVESAQIARLESSEQLIEQPKTKTPHPQSSGVQENQSDPEALNAHYRRFLNDDFSSPPPTPKETNVSETFANRQESVPAEAEANLLKGNRVRPPIRPQTDLDASSGDDHETVTTAKAPLTQARSKVAKRKPVQRRSAREDALTAEELALDASSGDELMTIDAPVTQGLEADARMSALSWDKERYFLDRQELRDAATRQMAQELQRERKQFCEKLVLEGKTPEELEAFLRLVYPAEQA</sequence>
<evidence type="ECO:0000313" key="3">
    <source>
        <dbReference type="Proteomes" id="UP000001072"/>
    </source>
</evidence>
<evidence type="ECO:0000256" key="1">
    <source>
        <dbReference type="SAM" id="MobiDB-lite"/>
    </source>
</evidence>